<evidence type="ECO:0000313" key="2">
    <source>
        <dbReference type="Proteomes" id="UP000291084"/>
    </source>
</evidence>
<keyword evidence="2" id="KW-1185">Reference proteome</keyword>
<protein>
    <submittedName>
        <fullName evidence="1">Uncharacterized protein</fullName>
    </submittedName>
</protein>
<dbReference type="Proteomes" id="UP000291084">
    <property type="component" value="Chromosome 9"/>
</dbReference>
<dbReference type="InterPro" id="IPR011692">
    <property type="entry name" value="Stress_up-reg_Nod19"/>
</dbReference>
<dbReference type="OrthoDB" id="1412409at2759"/>
<sequence>MIIYAQAEYTIPRNHDSDFPHVKKADNPMTKGGYLIYGTAHMHTGVVNATLYGQDGRVLCTSNPKYGTGKEAGNEKGYLVGMSVCYPKPGSIKIEDGEILTMESIYENKFRTGAMGHFYIHLAEQIPNKYLEEN</sequence>
<dbReference type="AlphaFoldDB" id="A0A0S3SVZ0"/>
<evidence type="ECO:0000313" key="1">
    <source>
        <dbReference type="EMBL" id="BAT96997.1"/>
    </source>
</evidence>
<organism evidence="1 2">
    <name type="scientific">Vigna angularis var. angularis</name>
    <dbReference type="NCBI Taxonomy" id="157739"/>
    <lineage>
        <taxon>Eukaryota</taxon>
        <taxon>Viridiplantae</taxon>
        <taxon>Streptophyta</taxon>
        <taxon>Embryophyta</taxon>
        <taxon>Tracheophyta</taxon>
        <taxon>Spermatophyta</taxon>
        <taxon>Magnoliopsida</taxon>
        <taxon>eudicotyledons</taxon>
        <taxon>Gunneridae</taxon>
        <taxon>Pentapetalae</taxon>
        <taxon>rosids</taxon>
        <taxon>fabids</taxon>
        <taxon>Fabales</taxon>
        <taxon>Fabaceae</taxon>
        <taxon>Papilionoideae</taxon>
        <taxon>50 kb inversion clade</taxon>
        <taxon>NPAAA clade</taxon>
        <taxon>indigoferoid/millettioid clade</taxon>
        <taxon>Phaseoleae</taxon>
        <taxon>Vigna</taxon>
    </lineage>
</organism>
<accession>A0A0S3SVZ0</accession>
<reference evidence="1 2" key="1">
    <citation type="journal article" date="2015" name="Sci. Rep.">
        <title>The power of single molecule real-time sequencing technology in the de novo assembly of a eukaryotic genome.</title>
        <authorList>
            <person name="Sakai H."/>
            <person name="Naito K."/>
            <person name="Ogiso-Tanaka E."/>
            <person name="Takahashi Y."/>
            <person name="Iseki K."/>
            <person name="Muto C."/>
            <person name="Satou K."/>
            <person name="Teruya K."/>
            <person name="Shiroma A."/>
            <person name="Shimoji M."/>
            <person name="Hirano T."/>
            <person name="Itoh T."/>
            <person name="Kaga A."/>
            <person name="Tomooka N."/>
        </authorList>
    </citation>
    <scope>NUCLEOTIDE SEQUENCE [LARGE SCALE GENOMIC DNA]</scope>
    <source>
        <strain evidence="2">cv. Shumari</strain>
    </source>
</reference>
<dbReference type="Pfam" id="PF07712">
    <property type="entry name" value="SURNod19"/>
    <property type="match status" value="1"/>
</dbReference>
<gene>
    <name evidence="1" type="primary">Vigan.09G033500</name>
    <name evidence="1" type="ORF">VIGAN_09033500</name>
</gene>
<dbReference type="EMBL" id="AP015042">
    <property type="protein sequence ID" value="BAT96997.1"/>
    <property type="molecule type" value="Genomic_DNA"/>
</dbReference>
<proteinExistence type="predicted"/>
<dbReference type="PANTHER" id="PTHR33390">
    <property type="entry name" value="STRESS UP-REGULATED NOD 19 PROTEIN"/>
    <property type="match status" value="1"/>
</dbReference>
<dbReference type="PANTHER" id="PTHR33390:SF4">
    <property type="entry name" value="STRESS UP-REGULATED NOD 19-RELATED"/>
    <property type="match status" value="1"/>
</dbReference>
<name>A0A0S3SVZ0_PHAAN</name>